<keyword evidence="3" id="KW-1185">Reference proteome</keyword>
<evidence type="ECO:0000313" key="2">
    <source>
        <dbReference type="EMBL" id="KAI6778143.1"/>
    </source>
</evidence>
<reference evidence="2" key="1">
    <citation type="journal article" date="2021" name="J Fungi (Basel)">
        <title>Genomic and Metabolomic Analyses of the Marine Fungus Emericellopsis cladophorae: Insights into Saltwater Adaptability Mechanisms and Its Biosynthetic Potential.</title>
        <authorList>
            <person name="Goncalves M.F.M."/>
            <person name="Hilario S."/>
            <person name="Van de Peer Y."/>
            <person name="Esteves A.C."/>
            <person name="Alves A."/>
        </authorList>
    </citation>
    <scope>NUCLEOTIDE SEQUENCE</scope>
    <source>
        <strain evidence="2">MUM 19.33</strain>
    </source>
</reference>
<organism evidence="2 3">
    <name type="scientific">Emericellopsis cladophorae</name>
    <dbReference type="NCBI Taxonomy" id="2686198"/>
    <lineage>
        <taxon>Eukaryota</taxon>
        <taxon>Fungi</taxon>
        <taxon>Dikarya</taxon>
        <taxon>Ascomycota</taxon>
        <taxon>Pezizomycotina</taxon>
        <taxon>Sordariomycetes</taxon>
        <taxon>Hypocreomycetidae</taxon>
        <taxon>Hypocreales</taxon>
        <taxon>Bionectriaceae</taxon>
        <taxon>Emericellopsis</taxon>
    </lineage>
</organism>
<evidence type="ECO:0000256" key="1">
    <source>
        <dbReference type="SAM" id="MobiDB-lite"/>
    </source>
</evidence>
<evidence type="ECO:0000313" key="3">
    <source>
        <dbReference type="Proteomes" id="UP001055219"/>
    </source>
</evidence>
<feature type="region of interest" description="Disordered" evidence="1">
    <location>
        <begin position="1"/>
        <end position="67"/>
    </location>
</feature>
<protein>
    <submittedName>
        <fullName evidence="2">Uncharacterized protein</fullName>
    </submittedName>
</protein>
<feature type="compositionally biased region" description="Basic and acidic residues" evidence="1">
    <location>
        <begin position="21"/>
        <end position="42"/>
    </location>
</feature>
<dbReference type="RefSeq" id="XP_051358999.1">
    <property type="nucleotide sequence ID" value="XM_051510049.1"/>
</dbReference>
<sequence length="81" mass="9333">MERVGPNHYKFSVAGTGSAKKLREQLKKEADREWKEKQEKKQQAGSSKDANGTSQDESERNFILEQAASVRINEERRLIKQ</sequence>
<feature type="compositionally biased region" description="Polar residues" evidence="1">
    <location>
        <begin position="44"/>
        <end position="55"/>
    </location>
</feature>
<dbReference type="GeneID" id="75833665"/>
<accession>A0A9P9XV28</accession>
<comment type="caution">
    <text evidence="2">The sequence shown here is derived from an EMBL/GenBank/DDBJ whole genome shotgun (WGS) entry which is preliminary data.</text>
</comment>
<dbReference type="EMBL" id="JAGIXG020000080">
    <property type="protein sequence ID" value="KAI6778143.1"/>
    <property type="molecule type" value="Genomic_DNA"/>
</dbReference>
<dbReference type="Proteomes" id="UP001055219">
    <property type="component" value="Unassembled WGS sequence"/>
</dbReference>
<proteinExistence type="predicted"/>
<gene>
    <name evidence="2" type="ORF">J7T54_007189</name>
</gene>
<dbReference type="AlphaFoldDB" id="A0A9P9XV28"/>
<name>A0A9P9XV28_9HYPO</name>
<reference evidence="2" key="2">
    <citation type="submission" date="2022-07" db="EMBL/GenBank/DDBJ databases">
        <authorList>
            <person name="Goncalves M.F.M."/>
            <person name="Hilario S."/>
            <person name="Van De Peer Y."/>
            <person name="Esteves A.C."/>
            <person name="Alves A."/>
        </authorList>
    </citation>
    <scope>NUCLEOTIDE SEQUENCE</scope>
    <source>
        <strain evidence="2">MUM 19.33</strain>
    </source>
</reference>